<keyword evidence="1" id="KW-0175">Coiled coil</keyword>
<evidence type="ECO:0000256" key="1">
    <source>
        <dbReference type="SAM" id="Coils"/>
    </source>
</evidence>
<feature type="compositionally biased region" description="Pro residues" evidence="2">
    <location>
        <begin position="607"/>
        <end position="622"/>
    </location>
</feature>
<dbReference type="RefSeq" id="WP_095556519.1">
    <property type="nucleotide sequence ID" value="NZ_NSJD01000004.1"/>
</dbReference>
<organism evidence="3 4">
    <name type="scientific">Vandammella animalimorsus</name>
    <dbReference type="NCBI Taxonomy" id="2029117"/>
    <lineage>
        <taxon>Bacteria</taxon>
        <taxon>Pseudomonadati</taxon>
        <taxon>Pseudomonadota</taxon>
        <taxon>Betaproteobacteria</taxon>
        <taxon>Burkholderiales</taxon>
        <taxon>Comamonadaceae</taxon>
        <taxon>Vandammella</taxon>
    </lineage>
</organism>
<feature type="region of interest" description="Disordered" evidence="2">
    <location>
        <begin position="281"/>
        <end position="300"/>
    </location>
</feature>
<comment type="caution">
    <text evidence="3">The sequence shown here is derived from an EMBL/GenBank/DDBJ whole genome shotgun (WGS) entry which is preliminary data.</text>
</comment>
<feature type="coiled-coil region" evidence="1">
    <location>
        <begin position="325"/>
        <end position="401"/>
    </location>
</feature>
<sequence length="654" mass="72313">MPQFQFVKPDHVLNRSNRWEPGSNELAVYFNIADLRGVLTRNLHVPAGTQAHVLAGNTVRHLNEGEHNIETFWDRLNHLFQNPHGEILITRRAALPVCFALDDVSSFDRKHLRVQARLKVSVGDVQRFRNHFMLQPGTVTTAEQLGELLAPGVRQTVHEYCRPRKLDELLGDLGATRAALCAALDGSAREHFAELGLDFHGIEALELHHQPSAADLAAQARAELATQKQQALGDAEQDQALRERELLLLGRILEAQTREDALRQGAEDEIEQLAESFRARHRARQQAARQEQWQHENEQSEWQHIREMARIQHQAQLALAHAREQAELELEHQRLDNDLQKLRIQARIEQARLMEDDNLRTQEMQAQREQMQAALARDEALRQAKAELELQACELSKQAREKAAAREHAYDDALNNQRIHDLQREEKEKNQAAELATLDKLVALSREDDQQKEERNARQAAVQQKHELDKLALLGSLPQHVLLTQVHEPEKINALLKMALAGNHMQMSPEQIQASASALPASAPPPLAGGGHAPGADAASAQAVTSAIQASLDAMAKKENSTLATAMQELNASNHASLNAIVTVASAFADAFKGHPPAPGGAAAPAAPEPNRPPMPQPPAPARPSMFVTCPNGSCRTTNLAGNQFCGACGHPLH</sequence>
<evidence type="ECO:0000313" key="3">
    <source>
        <dbReference type="EMBL" id="PAT40613.1"/>
    </source>
</evidence>
<feature type="region of interest" description="Disordered" evidence="2">
    <location>
        <begin position="509"/>
        <end position="538"/>
    </location>
</feature>
<evidence type="ECO:0000313" key="4">
    <source>
        <dbReference type="Proteomes" id="UP000218644"/>
    </source>
</evidence>
<feature type="region of interest" description="Disordered" evidence="2">
    <location>
        <begin position="596"/>
        <end position="625"/>
    </location>
</feature>
<name>A0A2A2AS77_9BURK</name>
<proteinExistence type="predicted"/>
<accession>A0A2A2AS77</accession>
<dbReference type="AlphaFoldDB" id="A0A2A2AS77"/>
<reference evidence="3 4" key="1">
    <citation type="submission" date="2017-08" db="EMBL/GenBank/DDBJ databases">
        <title>WGS of Clinical strains of the CDC Group NO-1 linked to zoonotic infections in humans.</title>
        <authorList>
            <person name="Bernier A.-M."/>
            <person name="Bernard K."/>
        </authorList>
    </citation>
    <scope>NUCLEOTIDE SEQUENCE [LARGE SCALE GENOMIC DNA]</scope>
    <source>
        <strain evidence="3 4">NML79-0751</strain>
    </source>
</reference>
<evidence type="ECO:0000256" key="2">
    <source>
        <dbReference type="SAM" id="MobiDB-lite"/>
    </source>
</evidence>
<dbReference type="Proteomes" id="UP000218644">
    <property type="component" value="Unassembled WGS sequence"/>
</dbReference>
<dbReference type="EMBL" id="NSJD01000004">
    <property type="protein sequence ID" value="PAT40613.1"/>
    <property type="molecule type" value="Genomic_DNA"/>
</dbReference>
<gene>
    <name evidence="3" type="ORF">CK623_04350</name>
</gene>
<protein>
    <submittedName>
        <fullName evidence="3">Uncharacterized protein</fullName>
    </submittedName>
</protein>